<dbReference type="Gene3D" id="1.20.59.10">
    <property type="entry name" value="Chorismate mutase"/>
    <property type="match status" value="1"/>
</dbReference>
<dbReference type="Proteomes" id="UP000054422">
    <property type="component" value="Unassembled WGS sequence"/>
</dbReference>
<sequence>MSTIEQLREQIQNIDHDIIRYIALRQDLCKKIGTLKRQLGKQIIDVEQEKKNFELYESLSKKYSMDPKFVAHLFRLIILNSRTIQQQAIRKVKESIYPKFGS</sequence>
<evidence type="ECO:0000313" key="5">
    <source>
        <dbReference type="Proteomes" id="UP000054422"/>
    </source>
</evidence>
<dbReference type="InterPro" id="IPR036263">
    <property type="entry name" value="Chorismate_II_sf"/>
</dbReference>
<dbReference type="EC" id="5.4.99.5" evidence="1"/>
<feature type="domain" description="Chorismate mutase" evidence="3">
    <location>
        <begin position="1"/>
        <end position="89"/>
    </location>
</feature>
<dbReference type="InterPro" id="IPR036979">
    <property type="entry name" value="CM_dom_sf"/>
</dbReference>
<dbReference type="AlphaFoldDB" id="A0A0A2SSK2"/>
<dbReference type="GO" id="GO:0009697">
    <property type="term" value="P:salicylic acid biosynthetic process"/>
    <property type="evidence" value="ECO:0007669"/>
    <property type="project" value="TreeGrafter"/>
</dbReference>
<dbReference type="Pfam" id="PF01817">
    <property type="entry name" value="CM_2"/>
    <property type="match status" value="1"/>
</dbReference>
<dbReference type="PROSITE" id="PS51168">
    <property type="entry name" value="CHORISMATE_MUT_2"/>
    <property type="match status" value="1"/>
</dbReference>
<dbReference type="STRING" id="1498499.EP47_05050"/>
<organism evidence="4 5">
    <name type="scientific">Legionella norrlandica</name>
    <dbReference type="NCBI Taxonomy" id="1498499"/>
    <lineage>
        <taxon>Bacteria</taxon>
        <taxon>Pseudomonadati</taxon>
        <taxon>Pseudomonadota</taxon>
        <taxon>Gammaproteobacteria</taxon>
        <taxon>Legionellales</taxon>
        <taxon>Legionellaceae</taxon>
        <taxon>Legionella</taxon>
    </lineage>
</organism>
<dbReference type="PANTHER" id="PTHR38041">
    <property type="entry name" value="CHORISMATE MUTASE"/>
    <property type="match status" value="1"/>
</dbReference>
<dbReference type="RefSeq" id="WP_052117565.1">
    <property type="nucleotide sequence ID" value="NZ_JNCF01000011.1"/>
</dbReference>
<keyword evidence="5" id="KW-1185">Reference proteome</keyword>
<dbReference type="PANTHER" id="PTHR38041:SF1">
    <property type="entry name" value="CHORISMATE MUTASE"/>
    <property type="match status" value="1"/>
</dbReference>
<reference evidence="4 5" key="1">
    <citation type="submission" date="2014-05" db="EMBL/GenBank/DDBJ databases">
        <authorList>
            <person name="Rizzardi K."/>
            <person name="Winiecka-Krusnell J."/>
            <person name="Ramliden M."/>
            <person name="Alm E."/>
            <person name="Andersson S."/>
            <person name="Byfors S."/>
        </authorList>
    </citation>
    <scope>NUCLEOTIDE SEQUENCE [LARGE SCALE GENOMIC DNA]</scope>
    <source>
        <strain evidence="4 5">LEGN</strain>
    </source>
</reference>
<dbReference type="GO" id="GO:0004106">
    <property type="term" value="F:chorismate mutase activity"/>
    <property type="evidence" value="ECO:0007669"/>
    <property type="project" value="UniProtKB-EC"/>
</dbReference>
<dbReference type="EMBL" id="JNCF01000011">
    <property type="protein sequence ID" value="KGP63732.1"/>
    <property type="molecule type" value="Genomic_DNA"/>
</dbReference>
<evidence type="ECO:0000256" key="1">
    <source>
        <dbReference type="ARBA" id="ARBA00012404"/>
    </source>
</evidence>
<evidence type="ECO:0000259" key="3">
    <source>
        <dbReference type="PROSITE" id="PS51168"/>
    </source>
</evidence>
<dbReference type="SUPFAM" id="SSF48600">
    <property type="entry name" value="Chorismate mutase II"/>
    <property type="match status" value="1"/>
</dbReference>
<evidence type="ECO:0000313" key="4">
    <source>
        <dbReference type="EMBL" id="KGP63732.1"/>
    </source>
</evidence>
<keyword evidence="2" id="KW-0413">Isomerase</keyword>
<dbReference type="InterPro" id="IPR051331">
    <property type="entry name" value="Chorismate_mutase-related"/>
</dbReference>
<protein>
    <recommendedName>
        <fullName evidence="1">chorismate mutase</fullName>
        <ecNumber evidence="1">5.4.99.5</ecNumber>
    </recommendedName>
</protein>
<dbReference type="GO" id="GO:0046417">
    <property type="term" value="P:chorismate metabolic process"/>
    <property type="evidence" value="ECO:0007669"/>
    <property type="project" value="InterPro"/>
</dbReference>
<proteinExistence type="predicted"/>
<evidence type="ECO:0000256" key="2">
    <source>
        <dbReference type="ARBA" id="ARBA00023235"/>
    </source>
</evidence>
<dbReference type="InterPro" id="IPR002701">
    <property type="entry name" value="CM_II_prokaryot"/>
</dbReference>
<name>A0A0A2SSK2_9GAMM</name>
<dbReference type="OrthoDB" id="9802281at2"/>
<gene>
    <name evidence="4" type="ORF">EP47_05050</name>
</gene>
<comment type="caution">
    <text evidence="4">The sequence shown here is derived from an EMBL/GenBank/DDBJ whole genome shotgun (WGS) entry which is preliminary data.</text>
</comment>
<accession>A0A0A2SSK2</accession>
<dbReference type="SMART" id="SM00830">
    <property type="entry name" value="CM_2"/>
    <property type="match status" value="1"/>
</dbReference>